<name>A0A0B0ELX6_9BACT</name>
<dbReference type="EMBL" id="JRYO01000152">
    <property type="protein sequence ID" value="KHE92133.1"/>
    <property type="molecule type" value="Genomic_DNA"/>
</dbReference>
<gene>
    <name evidence="1" type="ORF">SCABRO_02184</name>
</gene>
<reference evidence="1 2" key="1">
    <citation type="submission" date="2014-10" db="EMBL/GenBank/DDBJ databases">
        <title>Draft genome of anammox bacterium scalindua brodae, obtained using differential coverage binning of sequence data from two enrichment reactors.</title>
        <authorList>
            <person name="Speth D.R."/>
            <person name="Russ L."/>
            <person name="Kartal B."/>
            <person name="Op den Camp H.J."/>
            <person name="Dutilh B.E."/>
            <person name="Jetten M.S."/>
        </authorList>
    </citation>
    <scope>NUCLEOTIDE SEQUENCE [LARGE SCALE GENOMIC DNA]</scope>
    <source>
        <strain evidence="1">RU1</strain>
    </source>
</reference>
<organism evidence="1 2">
    <name type="scientific">Candidatus Scalindua brodae</name>
    <dbReference type="NCBI Taxonomy" id="237368"/>
    <lineage>
        <taxon>Bacteria</taxon>
        <taxon>Pseudomonadati</taxon>
        <taxon>Planctomycetota</taxon>
        <taxon>Candidatus Brocadiia</taxon>
        <taxon>Candidatus Brocadiales</taxon>
        <taxon>Candidatus Scalinduaceae</taxon>
        <taxon>Candidatus Scalindua</taxon>
    </lineage>
</organism>
<proteinExistence type="predicted"/>
<evidence type="ECO:0008006" key="3">
    <source>
        <dbReference type="Google" id="ProtNLM"/>
    </source>
</evidence>
<sequence length="161" mass="17812">MSEYRIGFAQKLSETSESMIEEGLNSEDAQRAVLYISCVSCEIALKAALEKAGKTVPDIRRKSHNLSSLLKEVCSCTVLCEVTKNKLNRVRATDIRGVVVDSNFANATVGQLLEAEENGASKFPNEIRYGEVLKHFPAPVMSKLSIIVVAWVRLHWSDIQA</sequence>
<dbReference type="eggNOG" id="ENOG503300J">
    <property type="taxonomic scope" value="Bacteria"/>
</dbReference>
<comment type="caution">
    <text evidence="1">The sequence shown here is derived from an EMBL/GenBank/DDBJ whole genome shotgun (WGS) entry which is preliminary data.</text>
</comment>
<dbReference type="AlphaFoldDB" id="A0A0B0ELX6"/>
<evidence type="ECO:0000313" key="2">
    <source>
        <dbReference type="Proteomes" id="UP000030652"/>
    </source>
</evidence>
<accession>A0A0B0ELX6</accession>
<dbReference type="Proteomes" id="UP000030652">
    <property type="component" value="Unassembled WGS sequence"/>
</dbReference>
<protein>
    <recommendedName>
        <fullName evidence="3">HEPN domain-containing protein</fullName>
    </recommendedName>
</protein>
<evidence type="ECO:0000313" key="1">
    <source>
        <dbReference type="EMBL" id="KHE92133.1"/>
    </source>
</evidence>